<keyword evidence="7" id="KW-1185">Reference proteome</keyword>
<dbReference type="Pfam" id="PF00902">
    <property type="entry name" value="TatC"/>
    <property type="match status" value="1"/>
</dbReference>
<dbReference type="InterPro" id="IPR002033">
    <property type="entry name" value="TatC"/>
</dbReference>
<evidence type="ECO:0000256" key="5">
    <source>
        <dbReference type="HAMAP-Rule" id="MF_00902"/>
    </source>
</evidence>
<dbReference type="GO" id="GO:0065002">
    <property type="term" value="P:intracellular protein transmembrane transport"/>
    <property type="evidence" value="ECO:0007669"/>
    <property type="project" value="TreeGrafter"/>
</dbReference>
<dbReference type="PRINTS" id="PR01840">
    <property type="entry name" value="TATCFAMILY"/>
</dbReference>
<dbReference type="PANTHER" id="PTHR30371:SF0">
    <property type="entry name" value="SEC-INDEPENDENT PROTEIN TRANSLOCASE PROTEIN TATC, CHLOROPLASTIC-RELATED"/>
    <property type="match status" value="1"/>
</dbReference>
<feature type="transmembrane region" description="Helical" evidence="5">
    <location>
        <begin position="100"/>
        <end position="121"/>
    </location>
</feature>
<dbReference type="RefSeq" id="WP_137260549.1">
    <property type="nucleotide sequence ID" value="NZ_SZQL01000002.1"/>
</dbReference>
<dbReference type="Proteomes" id="UP000305848">
    <property type="component" value="Unassembled WGS sequence"/>
</dbReference>
<comment type="function">
    <text evidence="5">Part of the twin-arginine translocation (Tat) system that transports large folded proteins containing a characteristic twin-arginine motif in their signal peptide across membranes.</text>
</comment>
<comment type="similarity">
    <text evidence="5">Belongs to the TatC family.</text>
</comment>
<feature type="transmembrane region" description="Helical" evidence="5">
    <location>
        <begin position="142"/>
        <end position="161"/>
    </location>
</feature>
<keyword evidence="5" id="KW-0653">Protein transport</keyword>
<proteinExistence type="inferred from homology"/>
<dbReference type="PANTHER" id="PTHR30371">
    <property type="entry name" value="SEC-INDEPENDENT PROTEIN TRANSLOCASE PROTEIN TATC"/>
    <property type="match status" value="1"/>
</dbReference>
<dbReference type="OrthoDB" id="9777044at2"/>
<keyword evidence="5" id="KW-0813">Transport</keyword>
<evidence type="ECO:0000256" key="4">
    <source>
        <dbReference type="ARBA" id="ARBA00023136"/>
    </source>
</evidence>
<dbReference type="HAMAP" id="MF_00902">
    <property type="entry name" value="TatC"/>
    <property type="match status" value="1"/>
</dbReference>
<keyword evidence="2 5" id="KW-0812">Transmembrane</keyword>
<dbReference type="NCBIfam" id="TIGR00945">
    <property type="entry name" value="tatC"/>
    <property type="match status" value="1"/>
</dbReference>
<dbReference type="GO" id="GO:0033281">
    <property type="term" value="C:TAT protein transport complex"/>
    <property type="evidence" value="ECO:0007669"/>
    <property type="project" value="UniProtKB-UniRule"/>
</dbReference>
<feature type="transmembrane region" description="Helical" evidence="5">
    <location>
        <begin position="196"/>
        <end position="218"/>
    </location>
</feature>
<evidence type="ECO:0000313" key="6">
    <source>
        <dbReference type="EMBL" id="TKK70950.1"/>
    </source>
</evidence>
<dbReference type="AlphaFoldDB" id="A0A4U3L7B7"/>
<dbReference type="GO" id="GO:0009977">
    <property type="term" value="F:proton motive force dependent protein transmembrane transporter activity"/>
    <property type="evidence" value="ECO:0007669"/>
    <property type="project" value="TreeGrafter"/>
</dbReference>
<feature type="transmembrane region" description="Helical" evidence="5">
    <location>
        <begin position="230"/>
        <end position="246"/>
    </location>
</feature>
<comment type="subunit">
    <text evidence="5">Forms a complex with TatA.</text>
</comment>
<keyword evidence="5" id="KW-0811">Translocation</keyword>
<keyword evidence="4 5" id="KW-0472">Membrane</keyword>
<feature type="transmembrane region" description="Helical" evidence="5">
    <location>
        <begin position="252"/>
        <end position="273"/>
    </location>
</feature>
<feature type="transmembrane region" description="Helical" evidence="5">
    <location>
        <begin position="30"/>
        <end position="48"/>
    </location>
</feature>
<reference evidence="6 7" key="1">
    <citation type="submission" date="2019-05" db="EMBL/GenBank/DDBJ databases">
        <title>Panacibacter sp. strain 17mud1-8 Genome sequencing and assembly.</title>
        <authorList>
            <person name="Chhetri G."/>
        </authorList>
    </citation>
    <scope>NUCLEOTIDE SEQUENCE [LARGE SCALE GENOMIC DNA]</scope>
    <source>
        <strain evidence="6 7">17mud1-8</strain>
    </source>
</reference>
<dbReference type="EMBL" id="SZQL01000002">
    <property type="protein sequence ID" value="TKK70950.1"/>
    <property type="molecule type" value="Genomic_DNA"/>
</dbReference>
<comment type="subcellular location">
    <subcellularLocation>
        <location evidence="5">Cell membrane</location>
        <topology evidence="5">Multi-pass membrane protein</topology>
    </subcellularLocation>
    <subcellularLocation>
        <location evidence="1">Membrane</location>
        <topology evidence="1">Multi-pass membrane protein</topology>
    </subcellularLocation>
</comment>
<sequence>MANSLLNRGGHADSAEMSFIDHLEALRWHIIRSVIAIVIVAGVIFYYHEWVFDYIIAGPINPDFVSYTALCKFSHWLHTDALCLNGINIKMQTTTYGGQFLGSISMALVGGVIGAFPYIFWEFWRFVRPALKPKELRNTQFIIFWVSFFFFLGAAFGYFVLGPFTFNFLASFNIGGSGLLVTQPTLDDYLDNLTNIILGCGLAFELPVLASVLTRIGLITPMLLRSSRKYAIVVILIVSAVITPSPDWISQLIVFTPLFLLYQLSIIVSARVYKRDQEEEKKEWE</sequence>
<comment type="caution">
    <text evidence="6">The sequence shown here is derived from an EMBL/GenBank/DDBJ whole genome shotgun (WGS) entry which is preliminary data.</text>
</comment>
<evidence type="ECO:0000256" key="2">
    <source>
        <dbReference type="ARBA" id="ARBA00022692"/>
    </source>
</evidence>
<name>A0A4U3L7B7_9BACT</name>
<organism evidence="6 7">
    <name type="scientific">Ilyomonas limi</name>
    <dbReference type="NCBI Taxonomy" id="2575867"/>
    <lineage>
        <taxon>Bacteria</taxon>
        <taxon>Pseudomonadati</taxon>
        <taxon>Bacteroidota</taxon>
        <taxon>Chitinophagia</taxon>
        <taxon>Chitinophagales</taxon>
        <taxon>Chitinophagaceae</taxon>
        <taxon>Ilyomonas</taxon>
    </lineage>
</organism>
<dbReference type="GO" id="GO:0043953">
    <property type="term" value="P:protein transport by the Tat complex"/>
    <property type="evidence" value="ECO:0007669"/>
    <property type="project" value="UniProtKB-UniRule"/>
</dbReference>
<evidence type="ECO:0000313" key="7">
    <source>
        <dbReference type="Proteomes" id="UP000305848"/>
    </source>
</evidence>
<keyword evidence="3 5" id="KW-1133">Transmembrane helix</keyword>
<accession>A0A4U3L7B7</accession>
<evidence type="ECO:0000256" key="1">
    <source>
        <dbReference type="ARBA" id="ARBA00004141"/>
    </source>
</evidence>
<keyword evidence="5" id="KW-1003">Cell membrane</keyword>
<evidence type="ECO:0000256" key="3">
    <source>
        <dbReference type="ARBA" id="ARBA00022989"/>
    </source>
</evidence>
<protein>
    <recommendedName>
        <fullName evidence="5">Sec-independent protein translocase protein TatC</fullName>
    </recommendedName>
</protein>
<gene>
    <name evidence="5 6" type="primary">tatC</name>
    <name evidence="6" type="ORF">FC093_04485</name>
</gene>